<accession>A0A5C4T706</accession>
<evidence type="ECO:0000313" key="2">
    <source>
        <dbReference type="Proteomes" id="UP000307943"/>
    </source>
</evidence>
<dbReference type="AlphaFoldDB" id="A0A5C4T706"/>
<dbReference type="Proteomes" id="UP000307943">
    <property type="component" value="Unassembled WGS sequence"/>
</dbReference>
<gene>
    <name evidence="1" type="ORF">FE784_17795</name>
</gene>
<keyword evidence="2" id="KW-1185">Reference proteome</keyword>
<organism evidence="1 2">
    <name type="scientific">Paenibacillus hemerocallicola</name>
    <dbReference type="NCBI Taxonomy" id="1172614"/>
    <lineage>
        <taxon>Bacteria</taxon>
        <taxon>Bacillati</taxon>
        <taxon>Bacillota</taxon>
        <taxon>Bacilli</taxon>
        <taxon>Bacillales</taxon>
        <taxon>Paenibacillaceae</taxon>
        <taxon>Paenibacillus</taxon>
    </lineage>
</organism>
<dbReference type="EMBL" id="VDCQ01000024">
    <property type="protein sequence ID" value="TNJ64884.1"/>
    <property type="molecule type" value="Genomic_DNA"/>
</dbReference>
<proteinExistence type="predicted"/>
<protein>
    <submittedName>
        <fullName evidence="1">Uncharacterized protein</fullName>
    </submittedName>
</protein>
<dbReference type="OrthoDB" id="1822075at2"/>
<sequence>MDKNGTIYWGDTLKNIEVTTETLRFINKIDEEIIVDFKECNKNWIAYHKRNNKWTEEKYEQFRRQSKCVGQRDICAKPPYFEFFTKPFTNVELRNQKEFAALQKMIRDAGWTTFDLS</sequence>
<evidence type="ECO:0000313" key="1">
    <source>
        <dbReference type="EMBL" id="TNJ64884.1"/>
    </source>
</evidence>
<reference evidence="1 2" key="1">
    <citation type="submission" date="2019-05" db="EMBL/GenBank/DDBJ databases">
        <title>We sequenced the genome of Paenibacillus hemerocallicola KCTC 33185 for further insight into its adaptation and study the phylogeny of Paenibacillus.</title>
        <authorList>
            <person name="Narsing Rao M.P."/>
        </authorList>
    </citation>
    <scope>NUCLEOTIDE SEQUENCE [LARGE SCALE GENOMIC DNA]</scope>
    <source>
        <strain evidence="1 2">KCTC 33185</strain>
    </source>
</reference>
<name>A0A5C4T706_9BACL</name>
<comment type="caution">
    <text evidence="1">The sequence shown here is derived from an EMBL/GenBank/DDBJ whole genome shotgun (WGS) entry which is preliminary data.</text>
</comment>